<feature type="compositionally biased region" description="Polar residues" evidence="1">
    <location>
        <begin position="58"/>
        <end position="68"/>
    </location>
</feature>
<sequence>MEFIHCQKKSSKNDDLSNDIIDDSNLRIILDKFYRLIVNEFQNVCGKGKYGNKNSGSDNDSTSYGSKY</sequence>
<reference evidence="3" key="1">
    <citation type="submission" date="2017-02" db="UniProtKB">
        <authorList>
            <consortium name="WormBaseParasite"/>
        </authorList>
    </citation>
    <scope>IDENTIFICATION</scope>
</reference>
<evidence type="ECO:0000313" key="2">
    <source>
        <dbReference type="Proteomes" id="UP000038045"/>
    </source>
</evidence>
<protein>
    <submittedName>
        <fullName evidence="3">Plasmodium variant antigen protein Cir/Yir/Bir</fullName>
    </submittedName>
</protein>
<dbReference type="WBParaSite" id="PTRK_0001794800.1">
    <property type="protein sequence ID" value="PTRK_0001794800.1"/>
    <property type="gene ID" value="PTRK_0001794800"/>
</dbReference>
<name>A0A0N5A7G8_PARTI</name>
<organism evidence="2 3">
    <name type="scientific">Parastrongyloides trichosuri</name>
    <name type="common">Possum-specific nematode worm</name>
    <dbReference type="NCBI Taxonomy" id="131310"/>
    <lineage>
        <taxon>Eukaryota</taxon>
        <taxon>Metazoa</taxon>
        <taxon>Ecdysozoa</taxon>
        <taxon>Nematoda</taxon>
        <taxon>Chromadorea</taxon>
        <taxon>Rhabditida</taxon>
        <taxon>Tylenchina</taxon>
        <taxon>Panagrolaimomorpha</taxon>
        <taxon>Strongyloidoidea</taxon>
        <taxon>Strongyloididae</taxon>
        <taxon>Parastrongyloides</taxon>
    </lineage>
</organism>
<dbReference type="AlphaFoldDB" id="A0A0N5A7G8"/>
<evidence type="ECO:0000313" key="3">
    <source>
        <dbReference type="WBParaSite" id="PTRK_0001794800.1"/>
    </source>
</evidence>
<evidence type="ECO:0000256" key="1">
    <source>
        <dbReference type="SAM" id="MobiDB-lite"/>
    </source>
</evidence>
<proteinExistence type="predicted"/>
<accession>A0A0N5A7G8</accession>
<keyword evidence="2" id="KW-1185">Reference proteome</keyword>
<feature type="region of interest" description="Disordered" evidence="1">
    <location>
        <begin position="47"/>
        <end position="68"/>
    </location>
</feature>
<dbReference type="Proteomes" id="UP000038045">
    <property type="component" value="Unplaced"/>
</dbReference>